<dbReference type="RefSeq" id="WP_184677708.1">
    <property type="nucleotide sequence ID" value="NZ_JACHGY010000001.1"/>
</dbReference>
<dbReference type="Proteomes" id="UP000541810">
    <property type="component" value="Unassembled WGS sequence"/>
</dbReference>
<dbReference type="InterPro" id="IPR002938">
    <property type="entry name" value="FAD-bd"/>
</dbReference>
<feature type="compositionally biased region" description="Polar residues" evidence="1">
    <location>
        <begin position="432"/>
        <end position="442"/>
    </location>
</feature>
<protein>
    <submittedName>
        <fullName evidence="3">Flavin-dependent dehydrogenase</fullName>
    </submittedName>
</protein>
<feature type="domain" description="FAD-binding" evidence="2">
    <location>
        <begin position="13"/>
        <end position="331"/>
    </location>
</feature>
<evidence type="ECO:0000259" key="2">
    <source>
        <dbReference type="Pfam" id="PF01494"/>
    </source>
</evidence>
<dbReference type="EMBL" id="JACHGY010000001">
    <property type="protein sequence ID" value="MBB6430173.1"/>
    <property type="molecule type" value="Genomic_DNA"/>
</dbReference>
<dbReference type="AlphaFoldDB" id="A0A7X0LLP1"/>
<gene>
    <name evidence="3" type="ORF">HNQ40_001979</name>
</gene>
<dbReference type="PANTHER" id="PTHR43747">
    <property type="entry name" value="FAD-BINDING PROTEIN"/>
    <property type="match status" value="1"/>
</dbReference>
<accession>A0A7X0LLP1</accession>
<dbReference type="GO" id="GO:0071949">
    <property type="term" value="F:FAD binding"/>
    <property type="evidence" value="ECO:0007669"/>
    <property type="project" value="InterPro"/>
</dbReference>
<name>A0A7X0LLP1_9BACT</name>
<dbReference type="SUPFAM" id="SSF51905">
    <property type="entry name" value="FAD/NAD(P)-binding domain"/>
    <property type="match status" value="1"/>
</dbReference>
<sequence>MNPPDDKLPEVYDTIVLGGGPAGAAAALILARKGRRVVVLEKTTFPRFHVGESLIPEDMKVFEELGLLEEFESLPRFKKNGVEFALGDNSAGSRIKFAQSLTPGAKETFNIERAVLDDAMLSAARRAGAEVRCDCRVEKILQLQDGDVRVQTAQGELRGKYLVDATGQSTVVGRHLKTRQNYTDPSLQKIAYFGHFEHVDRDNALGEDEITMVLCDEGWFWMIPIDETRTSIGLVLDAAVAKQVKRPANQMLAWGIERCPLVRDRVKHAVHPPTNNSISDYSYTCAPFAGPGYFLVGDAATFLDPVFSTGIFLGLEGANEAAHQIDRLLDEKTSPVKAQQQYTQFLRNGTRHFFRLIRAYYNPRFRDLFLNGEGPLSMHRAVIAVLAGQVFPRPSWAVRWRMRAFYACVALQQWLPLVPRRPGFSLLAETPQPATSPQSAELATTPPPSGEVAGEAGRRGQPEYQAAEYSPSPSVAFSDSSPERGAV</sequence>
<feature type="region of interest" description="Disordered" evidence="1">
    <location>
        <begin position="428"/>
        <end position="487"/>
    </location>
</feature>
<proteinExistence type="predicted"/>
<dbReference type="PRINTS" id="PR00420">
    <property type="entry name" value="RNGMNOXGNASE"/>
</dbReference>
<feature type="compositionally biased region" description="Low complexity" evidence="1">
    <location>
        <begin position="470"/>
        <end position="480"/>
    </location>
</feature>
<evidence type="ECO:0000313" key="4">
    <source>
        <dbReference type="Proteomes" id="UP000541810"/>
    </source>
</evidence>
<dbReference type="Pfam" id="PF01494">
    <property type="entry name" value="FAD_binding_3"/>
    <property type="match status" value="1"/>
</dbReference>
<dbReference type="Gene3D" id="3.50.50.60">
    <property type="entry name" value="FAD/NAD(P)-binding domain"/>
    <property type="match status" value="1"/>
</dbReference>
<dbReference type="PANTHER" id="PTHR43747:SF1">
    <property type="entry name" value="SLR1998 PROTEIN"/>
    <property type="match status" value="1"/>
</dbReference>
<evidence type="ECO:0000313" key="3">
    <source>
        <dbReference type="EMBL" id="MBB6430173.1"/>
    </source>
</evidence>
<comment type="caution">
    <text evidence="3">The sequence shown here is derived from an EMBL/GenBank/DDBJ whole genome shotgun (WGS) entry which is preliminary data.</text>
</comment>
<reference evidence="3 4" key="1">
    <citation type="submission" date="2020-08" db="EMBL/GenBank/DDBJ databases">
        <title>Genomic Encyclopedia of Type Strains, Phase IV (KMG-IV): sequencing the most valuable type-strain genomes for metagenomic binning, comparative biology and taxonomic classification.</title>
        <authorList>
            <person name="Goeker M."/>
        </authorList>
    </citation>
    <scope>NUCLEOTIDE SEQUENCE [LARGE SCALE GENOMIC DNA]</scope>
    <source>
        <strain evidence="3 4">DSM 103725</strain>
    </source>
</reference>
<organism evidence="3 4">
    <name type="scientific">Algisphaera agarilytica</name>
    <dbReference type="NCBI Taxonomy" id="1385975"/>
    <lineage>
        <taxon>Bacteria</taxon>
        <taxon>Pseudomonadati</taxon>
        <taxon>Planctomycetota</taxon>
        <taxon>Phycisphaerae</taxon>
        <taxon>Phycisphaerales</taxon>
        <taxon>Phycisphaeraceae</taxon>
        <taxon>Algisphaera</taxon>
    </lineage>
</organism>
<dbReference type="InterPro" id="IPR036188">
    <property type="entry name" value="FAD/NAD-bd_sf"/>
</dbReference>
<evidence type="ECO:0000256" key="1">
    <source>
        <dbReference type="SAM" id="MobiDB-lite"/>
    </source>
</evidence>
<keyword evidence="4" id="KW-1185">Reference proteome</keyword>
<dbReference type="InterPro" id="IPR050816">
    <property type="entry name" value="Flavin-dep_Halogenase_NPB"/>
</dbReference>